<evidence type="ECO:0000313" key="1">
    <source>
        <dbReference type="EMBL" id="SEA56890.1"/>
    </source>
</evidence>
<reference evidence="1 2" key="1">
    <citation type="submission" date="2016-10" db="EMBL/GenBank/DDBJ databases">
        <authorList>
            <person name="de Groot N.N."/>
        </authorList>
    </citation>
    <scope>NUCLEOTIDE SEQUENCE [LARGE SCALE GENOMIC DNA]</scope>
    <source>
        <strain evidence="1 2">Vu-144</strain>
    </source>
</reference>
<dbReference type="Proteomes" id="UP000199041">
    <property type="component" value="Unassembled WGS sequence"/>
</dbReference>
<dbReference type="Pfam" id="PF14559">
    <property type="entry name" value="TPR_19"/>
    <property type="match status" value="1"/>
</dbReference>
<sequence>MDRMEQLRELLNQSPKDSFLRHALALEQEKAGALQTAIRTFEELLADDPAYVGSYYQLGRLLEKIGQPDQAIACYENGLMYARKAGEKRAQNELQSALDELLYD</sequence>
<dbReference type="OrthoDB" id="1524733at2"/>
<protein>
    <submittedName>
        <fullName evidence="1">Tetratricopeptide repeat-containing protein</fullName>
    </submittedName>
</protein>
<evidence type="ECO:0000313" key="2">
    <source>
        <dbReference type="Proteomes" id="UP000199041"/>
    </source>
</evidence>
<gene>
    <name evidence="1" type="ORF">SAMN05192529_12911</name>
</gene>
<dbReference type="InterPro" id="IPR011990">
    <property type="entry name" value="TPR-like_helical_dom_sf"/>
</dbReference>
<name>A0A1H4C988_9BACT</name>
<dbReference type="AlphaFoldDB" id="A0A1H4C988"/>
<keyword evidence="2" id="KW-1185">Reference proteome</keyword>
<dbReference type="Gene3D" id="1.25.40.10">
    <property type="entry name" value="Tetratricopeptide repeat domain"/>
    <property type="match status" value="1"/>
</dbReference>
<proteinExistence type="predicted"/>
<dbReference type="RefSeq" id="WP_091400865.1">
    <property type="nucleotide sequence ID" value="NZ_FNQY01000029.1"/>
</dbReference>
<accession>A0A1H4C988</accession>
<dbReference type="SUPFAM" id="SSF48452">
    <property type="entry name" value="TPR-like"/>
    <property type="match status" value="1"/>
</dbReference>
<dbReference type="STRING" id="551991.SAMN05192529_12911"/>
<dbReference type="EMBL" id="FNQY01000029">
    <property type="protein sequence ID" value="SEA56890.1"/>
    <property type="molecule type" value="Genomic_DNA"/>
</dbReference>
<organism evidence="1 2">
    <name type="scientific">Arachidicoccus rhizosphaerae</name>
    <dbReference type="NCBI Taxonomy" id="551991"/>
    <lineage>
        <taxon>Bacteria</taxon>
        <taxon>Pseudomonadati</taxon>
        <taxon>Bacteroidota</taxon>
        <taxon>Chitinophagia</taxon>
        <taxon>Chitinophagales</taxon>
        <taxon>Chitinophagaceae</taxon>
        <taxon>Arachidicoccus</taxon>
    </lineage>
</organism>